<name>A0ABN9L9B8_9NEOB</name>
<gene>
    <name evidence="1" type="ORF">RIMI_LOCUS6757345</name>
</gene>
<sequence length="151" mass="16583">MIAAVSTLSSWYNEIKDQSSEVSTDAQKPGYTGTSNVVVLVDDVEDSGDSNRRRILEEQRLDSYATELILISEQEKESASLMGPDPIFSESPISVQLHDAYSSLYHKLLKLKDIINNAPYRNTGRVPSVMTSTSGFRSPGKALMIQPEGAV</sequence>
<protein>
    <submittedName>
        <fullName evidence="1">Uncharacterized protein</fullName>
    </submittedName>
</protein>
<organism evidence="1 2">
    <name type="scientific">Ranitomeya imitator</name>
    <name type="common">mimic poison frog</name>
    <dbReference type="NCBI Taxonomy" id="111125"/>
    <lineage>
        <taxon>Eukaryota</taxon>
        <taxon>Metazoa</taxon>
        <taxon>Chordata</taxon>
        <taxon>Craniata</taxon>
        <taxon>Vertebrata</taxon>
        <taxon>Euteleostomi</taxon>
        <taxon>Amphibia</taxon>
        <taxon>Batrachia</taxon>
        <taxon>Anura</taxon>
        <taxon>Neobatrachia</taxon>
        <taxon>Hyloidea</taxon>
        <taxon>Dendrobatidae</taxon>
        <taxon>Dendrobatinae</taxon>
        <taxon>Ranitomeya</taxon>
    </lineage>
</organism>
<dbReference type="EMBL" id="CAUEEQ010012370">
    <property type="protein sequence ID" value="CAJ0936499.1"/>
    <property type="molecule type" value="Genomic_DNA"/>
</dbReference>
<keyword evidence="2" id="KW-1185">Reference proteome</keyword>
<evidence type="ECO:0000313" key="1">
    <source>
        <dbReference type="EMBL" id="CAJ0936499.1"/>
    </source>
</evidence>
<accession>A0ABN9L9B8</accession>
<comment type="caution">
    <text evidence="1">The sequence shown here is derived from an EMBL/GenBank/DDBJ whole genome shotgun (WGS) entry which is preliminary data.</text>
</comment>
<evidence type="ECO:0000313" key="2">
    <source>
        <dbReference type="Proteomes" id="UP001176940"/>
    </source>
</evidence>
<dbReference type="Proteomes" id="UP001176940">
    <property type="component" value="Unassembled WGS sequence"/>
</dbReference>
<reference evidence="1" key="1">
    <citation type="submission" date="2023-07" db="EMBL/GenBank/DDBJ databases">
        <authorList>
            <person name="Stuckert A."/>
        </authorList>
    </citation>
    <scope>NUCLEOTIDE SEQUENCE</scope>
</reference>
<proteinExistence type="predicted"/>